<proteinExistence type="inferred from homology"/>
<feature type="region of interest" description="Disordered" evidence="5">
    <location>
        <begin position="107"/>
        <end position="138"/>
    </location>
</feature>
<keyword evidence="8" id="KW-1185">Reference proteome</keyword>
<evidence type="ECO:0000256" key="4">
    <source>
        <dbReference type="ARBA" id="ARBA00035682"/>
    </source>
</evidence>
<dbReference type="SMART" id="SM01155">
    <property type="entry name" value="DUF1713"/>
    <property type="match status" value="1"/>
</dbReference>
<dbReference type="EMBL" id="JAATIQ010000203">
    <property type="protein sequence ID" value="KAF4370639.1"/>
    <property type="molecule type" value="Genomic_DNA"/>
</dbReference>
<dbReference type="OMA" id="NLMHRFL"/>
<comment type="similarity">
    <text evidence="3">Belongs to the mitochondrion-specific ribosomal protein mS38 family.</text>
</comment>
<evidence type="ECO:0000256" key="2">
    <source>
        <dbReference type="ARBA" id="ARBA00023128"/>
    </source>
</evidence>
<dbReference type="GO" id="GO:0005739">
    <property type="term" value="C:mitochondrion"/>
    <property type="evidence" value="ECO:0007669"/>
    <property type="project" value="UniProtKB-SubCell"/>
</dbReference>
<comment type="caution">
    <text evidence="7">The sequence shown here is derived from an EMBL/GenBank/DDBJ whole genome shotgun (WGS) entry which is preliminary data.</text>
</comment>
<comment type="subcellular location">
    <subcellularLocation>
        <location evidence="1">Mitochondrion</location>
    </subcellularLocation>
</comment>
<organism evidence="7 8">
    <name type="scientific">Cannabis sativa</name>
    <name type="common">Hemp</name>
    <name type="synonym">Marijuana</name>
    <dbReference type="NCBI Taxonomy" id="3483"/>
    <lineage>
        <taxon>Eukaryota</taxon>
        <taxon>Viridiplantae</taxon>
        <taxon>Streptophyta</taxon>
        <taxon>Embryophyta</taxon>
        <taxon>Tracheophyta</taxon>
        <taxon>Spermatophyta</taxon>
        <taxon>Magnoliopsida</taxon>
        <taxon>eudicotyledons</taxon>
        <taxon>Gunneridae</taxon>
        <taxon>Pentapetalae</taxon>
        <taxon>rosids</taxon>
        <taxon>fabids</taxon>
        <taxon>Rosales</taxon>
        <taxon>Cannabaceae</taxon>
        <taxon>Cannabis</taxon>
    </lineage>
</organism>
<feature type="compositionally biased region" description="Basic residues" evidence="5">
    <location>
        <begin position="113"/>
        <end position="138"/>
    </location>
</feature>
<evidence type="ECO:0000256" key="3">
    <source>
        <dbReference type="ARBA" id="ARBA00035647"/>
    </source>
</evidence>
<dbReference type="Proteomes" id="UP000583929">
    <property type="component" value="Unassembled WGS sequence"/>
</dbReference>
<accession>A0A803QYH9</accession>
<dbReference type="InterPro" id="IPR013177">
    <property type="entry name" value="Ribosomal_mS38_C"/>
</dbReference>
<evidence type="ECO:0000256" key="1">
    <source>
        <dbReference type="ARBA" id="ARBA00004173"/>
    </source>
</evidence>
<keyword evidence="2" id="KW-0496">Mitochondrion</keyword>
<reference evidence="7 8" key="1">
    <citation type="journal article" date="2020" name="bioRxiv">
        <title>Sequence and annotation of 42 cannabis genomes reveals extensive copy number variation in cannabinoid synthesis and pathogen resistance genes.</title>
        <authorList>
            <person name="Mckernan K.J."/>
            <person name="Helbert Y."/>
            <person name="Kane L.T."/>
            <person name="Ebling H."/>
            <person name="Zhang L."/>
            <person name="Liu B."/>
            <person name="Eaton Z."/>
            <person name="Mclaughlin S."/>
            <person name="Kingan S."/>
            <person name="Baybayan P."/>
            <person name="Concepcion G."/>
            <person name="Jordan M."/>
            <person name="Riva A."/>
            <person name="Barbazuk W."/>
            <person name="Harkins T."/>
        </authorList>
    </citation>
    <scope>NUCLEOTIDE SEQUENCE [LARGE SCALE GENOMIC DNA]</scope>
    <source>
        <strain evidence="8">cv. Jamaican Lion 4</strain>
        <tissue evidence="7">Leaf</tissue>
    </source>
</reference>
<dbReference type="PANTHER" id="PTHR32035">
    <property type="entry name" value="AURORA KINASE A-INTERACTING PROTEIN"/>
    <property type="match status" value="1"/>
</dbReference>
<protein>
    <recommendedName>
        <fullName evidence="4">Small ribosomal subunit protein mS38</fullName>
    </recommendedName>
</protein>
<evidence type="ECO:0000313" key="7">
    <source>
        <dbReference type="EMBL" id="KAF4370639.1"/>
    </source>
</evidence>
<gene>
    <name evidence="7" type="ORF">G4B88_013395</name>
</gene>
<sequence>MANLMQKFAKSKPSLRFLTSLNTHLVPKSDHSLASQHTHSAAPKPEVIVSPIFGLGDDKVEIEPYKCSVIFPSFPFGYCLNPIPSTGSGPLGVDQIDGVDSEDSRTVWADSVKKKRKKKMNKHKYKKLRKRLRRKART</sequence>
<evidence type="ECO:0000313" key="8">
    <source>
        <dbReference type="Proteomes" id="UP000583929"/>
    </source>
</evidence>
<name>A0A7J6FL88_CANSA</name>
<dbReference type="AlphaFoldDB" id="A0A7J6FL88"/>
<feature type="domain" description="Ribosomal protein mS38 C-terminal" evidence="6">
    <location>
        <begin position="108"/>
        <end position="138"/>
    </location>
</feature>
<evidence type="ECO:0000259" key="6">
    <source>
        <dbReference type="SMART" id="SM01155"/>
    </source>
</evidence>
<dbReference type="Pfam" id="PF08213">
    <property type="entry name" value="COX24_C"/>
    <property type="match status" value="1"/>
</dbReference>
<accession>A0A7J6FL88</accession>
<dbReference type="OrthoDB" id="1932216at2759"/>
<dbReference type="PANTHER" id="PTHR32035:SF3">
    <property type="entry name" value="SMALL RIBOSOMAL SUBUNIT PROTEIN MS38"/>
    <property type="match status" value="1"/>
</dbReference>
<evidence type="ECO:0000256" key="5">
    <source>
        <dbReference type="SAM" id="MobiDB-lite"/>
    </source>
</evidence>